<comment type="caution">
    <text evidence="1">The sequence shown here is derived from an EMBL/GenBank/DDBJ whole genome shotgun (WGS) entry which is preliminary data.</text>
</comment>
<proteinExistence type="predicted"/>
<dbReference type="AlphaFoldDB" id="A0A8S3QAG6"/>
<protein>
    <submittedName>
        <fullName evidence="1">BCOR</fullName>
    </submittedName>
</protein>
<dbReference type="Proteomes" id="UP000683360">
    <property type="component" value="Unassembled WGS sequence"/>
</dbReference>
<accession>A0A8S3QAG6</accession>
<dbReference type="Gene3D" id="1.25.40.20">
    <property type="entry name" value="Ankyrin repeat-containing domain"/>
    <property type="match status" value="1"/>
</dbReference>
<organism evidence="1 2">
    <name type="scientific">Mytilus edulis</name>
    <name type="common">Blue mussel</name>
    <dbReference type="NCBI Taxonomy" id="6550"/>
    <lineage>
        <taxon>Eukaryota</taxon>
        <taxon>Metazoa</taxon>
        <taxon>Spiralia</taxon>
        <taxon>Lophotrochozoa</taxon>
        <taxon>Mollusca</taxon>
        <taxon>Bivalvia</taxon>
        <taxon>Autobranchia</taxon>
        <taxon>Pteriomorphia</taxon>
        <taxon>Mytilida</taxon>
        <taxon>Mytiloidea</taxon>
        <taxon>Mytilidae</taxon>
        <taxon>Mytilinae</taxon>
        <taxon>Mytilus</taxon>
    </lineage>
</organism>
<dbReference type="EMBL" id="CAJPWZ010000369">
    <property type="protein sequence ID" value="CAG2191668.1"/>
    <property type="molecule type" value="Genomic_DNA"/>
</dbReference>
<dbReference type="InterPro" id="IPR036770">
    <property type="entry name" value="Ankyrin_rpt-contain_sf"/>
</dbReference>
<keyword evidence="2" id="KW-1185">Reference proteome</keyword>
<name>A0A8S3QAG6_MYTED</name>
<gene>
    <name evidence="1" type="ORF">MEDL_6871</name>
</gene>
<reference evidence="1" key="1">
    <citation type="submission" date="2021-03" db="EMBL/GenBank/DDBJ databases">
        <authorList>
            <person name="Bekaert M."/>
        </authorList>
    </citation>
    <scope>NUCLEOTIDE SEQUENCE</scope>
</reference>
<evidence type="ECO:0000313" key="2">
    <source>
        <dbReference type="Proteomes" id="UP000683360"/>
    </source>
</evidence>
<evidence type="ECO:0000313" key="1">
    <source>
        <dbReference type="EMBL" id="CAG2191668.1"/>
    </source>
</evidence>
<sequence>MQNACKNTQLKILKILLSVVDHQKLNLIDTVKSVCVIEKIQLLKFFLNKVDHRLYDVNYVMKESCKFGWINIVTWLLDNVEYSSLNVQSATNVVLYRDFEGPDKTLLKLLLNYPIHDKVDAAKIIQECCWWDMLDLVKWIWAKVDHKRLDINAAMITACSRNHFEIVNWMLLNVNNNLFDIPYALSTAINADKDDLNISLIQLLLGKTDHNLIDMAALLQLGCEQCWYDVVEWVFGNANPSVLDIEKAMNKVYIQWKYNGNIEDFYKDKTIDYRRRNTEPLVKLILEKGNHNPIDLRKVLKQGCRYGSLDVVTLVLKNSDHYRLNIQETVHILFIECDRVFQEHSNEINDDNRKKETKNTDHALLDLAEAMDTVFSSWFFDNEQKVFNDTWKIYLDVTTLEVKRTDHTMLSIAKAMQIINSWINKDTYNDKQEINNGRVKYELLIKLILAKTNIYPVDLKEEFNQACRCGSVDVVKLVLESIDKKG</sequence>